<sequence length="43" mass="4301">MSNTMTSVGQSAAGIMIANQNSGLASLVQQSVNVQANLNVGGH</sequence>
<reference evidence="1 2" key="1">
    <citation type="submission" date="2020-04" db="EMBL/GenBank/DDBJ databases">
        <authorList>
            <person name="De Canck E."/>
        </authorList>
    </citation>
    <scope>NUCLEOTIDE SEQUENCE [LARGE SCALE GENOMIC DNA]</scope>
    <source>
        <strain evidence="1 2">LMG 28138</strain>
    </source>
</reference>
<organism evidence="1 2">
    <name type="scientific">Pararobbsia alpina</name>
    <dbReference type="NCBI Taxonomy" id="621374"/>
    <lineage>
        <taxon>Bacteria</taxon>
        <taxon>Pseudomonadati</taxon>
        <taxon>Pseudomonadota</taxon>
        <taxon>Betaproteobacteria</taxon>
        <taxon>Burkholderiales</taxon>
        <taxon>Burkholderiaceae</taxon>
        <taxon>Pararobbsia</taxon>
    </lineage>
</organism>
<accession>A0A6S7B4Y9</accession>
<dbReference type="EMBL" id="CADIKM010000008">
    <property type="protein sequence ID" value="CAB3787278.1"/>
    <property type="molecule type" value="Genomic_DNA"/>
</dbReference>
<keyword evidence="2" id="KW-1185">Reference proteome</keyword>
<protein>
    <submittedName>
        <fullName evidence="1">Uncharacterized protein</fullName>
    </submittedName>
</protein>
<evidence type="ECO:0000313" key="1">
    <source>
        <dbReference type="EMBL" id="CAB3787278.1"/>
    </source>
</evidence>
<gene>
    <name evidence="1" type="ORF">LMG28138_02409</name>
</gene>
<evidence type="ECO:0000313" key="2">
    <source>
        <dbReference type="Proteomes" id="UP000494115"/>
    </source>
</evidence>
<dbReference type="AlphaFoldDB" id="A0A6S7B4Y9"/>
<name>A0A6S7B4Y9_9BURK</name>
<dbReference type="Proteomes" id="UP000494115">
    <property type="component" value="Unassembled WGS sequence"/>
</dbReference>
<proteinExistence type="predicted"/>